<protein>
    <submittedName>
        <fullName evidence="6">Major capsid protein</fullName>
    </submittedName>
</protein>
<evidence type="ECO:0000256" key="2">
    <source>
        <dbReference type="ARBA" id="ARBA00009963"/>
    </source>
</evidence>
<proteinExistence type="inferred from homology"/>
<comment type="similarity">
    <text evidence="2">Belongs to the microviridae F protein family.</text>
</comment>
<dbReference type="GO" id="GO:0005198">
    <property type="term" value="F:structural molecule activity"/>
    <property type="evidence" value="ECO:0007669"/>
    <property type="project" value="InterPro"/>
</dbReference>
<evidence type="ECO:0000256" key="3">
    <source>
        <dbReference type="ARBA" id="ARBA00022431"/>
    </source>
</evidence>
<dbReference type="InterPro" id="IPR037002">
    <property type="entry name" value="Microviridae_protein_F_sf"/>
</dbReference>
<name>A0A4P8PTI3_9VIRU</name>
<organism evidence="6">
    <name type="scientific">Blackfly microvirus SF02</name>
    <dbReference type="NCBI Taxonomy" id="2576452"/>
    <lineage>
        <taxon>Viruses</taxon>
        <taxon>Monodnaviria</taxon>
        <taxon>Sangervirae</taxon>
        <taxon>Phixviricota</taxon>
        <taxon>Malgrandaviricetes</taxon>
        <taxon>Petitvirales</taxon>
        <taxon>Microviridae</taxon>
        <taxon>Microvirus</taxon>
    </lineage>
</organism>
<evidence type="ECO:0000256" key="5">
    <source>
        <dbReference type="ARBA" id="ARBA00022844"/>
    </source>
</evidence>
<dbReference type="EMBL" id="MK249161">
    <property type="protein sequence ID" value="QCQ84754.1"/>
    <property type="molecule type" value="Genomic_DNA"/>
</dbReference>
<sequence>MFFFLSLWSLVMKSVMEHQFSQVPRVQIERSSFDRSHGHKTTFNAGYLVPVFVDEVLPGDTFNLNMTVFCRLATPLHPIMDNLKLDAFFFAVPLRLLWTNFPKFFGEQDNPTDSTSYLVPTMTSPAGGYLNGSIHDYFGLPTQIAGCTHSVFWHRAYNLIWNQWFRDQNMQTSVAKNMGDGPDSPADYVLLRRGKRHDYFTSALPFPQKGPAVTLPLGTQATVRTSSSDLVTTPAAALTARTAVTGVIATNTAGLAIGSAGTVSTAAAASGIAGGIYPANLYADLSTATAATINQLRQAFQIQRMYERDARGGTRYTEIIQSHFGVTSPDARLQRPEYLGGGSVSINVNPIAQTSSTADQTTPLGNLAAIGTAGMNRVGFAKGFTEHCVLIGMVALRADLNYQQGLNRMWTRSTRFDFYWPALSHLGEQSILNQEIMFQGNASDTAVFGYQERYAEYRYKPSIVTGQFRSNFATPLDSWHLAQSFTTLPVLGPTFIQDTPPVDRIIAVTNAPHILFDSYFSLRCARPMPVYGVPGMIDHF</sequence>
<dbReference type="InterPro" id="IPR016184">
    <property type="entry name" value="Capsid/spike_ssDNA_virus"/>
</dbReference>
<evidence type="ECO:0000256" key="1">
    <source>
        <dbReference type="ARBA" id="ARBA00004328"/>
    </source>
</evidence>
<keyword evidence="3" id="KW-1140">T=1 icosahedral capsid protein</keyword>
<reference evidence="6" key="1">
    <citation type="submission" date="2018-12" db="EMBL/GenBank/DDBJ databases">
        <title>Singled stranded DNA viruses identified in blackflies (Austrosimulium ungulatum) sampled in New Zealand.</title>
        <authorList>
            <person name="Kraberger S."/>
            <person name="Fontenele R.S."/>
            <person name="Schmidlin K."/>
            <person name="Walters M."/>
            <person name="Varsani A."/>
        </authorList>
    </citation>
    <scope>NUCLEOTIDE SEQUENCE [LARGE SCALE GENOMIC DNA]</scope>
    <source>
        <strain evidence="6">074</strain>
    </source>
</reference>
<evidence type="ECO:0000313" key="6">
    <source>
        <dbReference type="EMBL" id="QCQ84754.1"/>
    </source>
</evidence>
<dbReference type="Pfam" id="PF02305">
    <property type="entry name" value="Phage_F"/>
    <property type="match status" value="1"/>
</dbReference>
<dbReference type="Proteomes" id="UP000323036">
    <property type="component" value="Segment"/>
</dbReference>
<keyword evidence="5" id="KW-0946">Virion</keyword>
<accession>A0A4P8PTI3</accession>
<dbReference type="SUPFAM" id="SSF88645">
    <property type="entry name" value="ssDNA viruses"/>
    <property type="match status" value="1"/>
</dbReference>
<evidence type="ECO:0000256" key="4">
    <source>
        <dbReference type="ARBA" id="ARBA00022561"/>
    </source>
</evidence>
<dbReference type="GO" id="GO:0039615">
    <property type="term" value="C:T=1 icosahedral viral capsid"/>
    <property type="evidence" value="ECO:0007669"/>
    <property type="project" value="UniProtKB-KW"/>
</dbReference>
<comment type="subcellular location">
    <subcellularLocation>
        <location evidence="1">Virion</location>
    </subcellularLocation>
</comment>
<dbReference type="Gene3D" id="2.60.169.10">
    <property type="entry name" value="Microviridae F protein"/>
    <property type="match status" value="2"/>
</dbReference>
<keyword evidence="4" id="KW-0167">Capsid protein</keyword>
<dbReference type="InterPro" id="IPR003514">
    <property type="entry name" value="Microviridae_protein_F"/>
</dbReference>